<sequence>MASEEEPGGGDVVRVGVVCVDFWCNEFGMRVRDRVVGWFRVHQGDLRIRERSELVRG</sequence>
<protein>
    <submittedName>
        <fullName evidence="1">Uncharacterized protein</fullName>
    </submittedName>
</protein>
<evidence type="ECO:0000313" key="2">
    <source>
        <dbReference type="Proteomes" id="UP000008021"/>
    </source>
</evidence>
<reference evidence="1" key="2">
    <citation type="submission" date="2018-05" db="EMBL/GenBank/DDBJ databases">
        <title>OmerRS3 (Oryza meridionalis Reference Sequence Version 3).</title>
        <authorList>
            <person name="Zhang J."/>
            <person name="Kudrna D."/>
            <person name="Lee S."/>
            <person name="Talag J."/>
            <person name="Welchert J."/>
            <person name="Wing R.A."/>
        </authorList>
    </citation>
    <scope>NUCLEOTIDE SEQUENCE [LARGE SCALE GENOMIC DNA]</scope>
    <source>
        <strain evidence="1">cv. OR44</strain>
    </source>
</reference>
<organism evidence="1">
    <name type="scientific">Oryza meridionalis</name>
    <dbReference type="NCBI Taxonomy" id="40149"/>
    <lineage>
        <taxon>Eukaryota</taxon>
        <taxon>Viridiplantae</taxon>
        <taxon>Streptophyta</taxon>
        <taxon>Embryophyta</taxon>
        <taxon>Tracheophyta</taxon>
        <taxon>Spermatophyta</taxon>
        <taxon>Magnoliopsida</taxon>
        <taxon>Liliopsida</taxon>
        <taxon>Poales</taxon>
        <taxon>Poaceae</taxon>
        <taxon>BOP clade</taxon>
        <taxon>Oryzoideae</taxon>
        <taxon>Oryzeae</taxon>
        <taxon>Oryzinae</taxon>
        <taxon>Oryza</taxon>
    </lineage>
</organism>
<keyword evidence="2" id="KW-1185">Reference proteome</keyword>
<dbReference type="HOGENOM" id="CLU_2999801_0_0_1"/>
<dbReference type="Gramene" id="OMERI07G02040.1">
    <property type="protein sequence ID" value="OMERI07G02040.1"/>
    <property type="gene ID" value="OMERI07G02040"/>
</dbReference>
<proteinExistence type="predicted"/>
<dbReference type="EnsemblPlants" id="OMERI07G02040.1">
    <property type="protein sequence ID" value="OMERI07G02040.1"/>
    <property type="gene ID" value="OMERI07G02040"/>
</dbReference>
<name>A0A0E0E7I7_9ORYZ</name>
<reference evidence="1" key="1">
    <citation type="submission" date="2015-04" db="UniProtKB">
        <authorList>
            <consortium name="EnsemblPlants"/>
        </authorList>
    </citation>
    <scope>IDENTIFICATION</scope>
</reference>
<dbReference type="AlphaFoldDB" id="A0A0E0E7I7"/>
<dbReference type="Proteomes" id="UP000008021">
    <property type="component" value="Chromosome 7"/>
</dbReference>
<evidence type="ECO:0000313" key="1">
    <source>
        <dbReference type="EnsemblPlants" id="OMERI07G02040.1"/>
    </source>
</evidence>
<accession>A0A0E0E7I7</accession>